<dbReference type="GO" id="GO:0016020">
    <property type="term" value="C:membrane"/>
    <property type="evidence" value="ECO:0007669"/>
    <property type="project" value="UniProtKB-SubCell"/>
</dbReference>
<evidence type="ECO:0008006" key="14">
    <source>
        <dbReference type="Google" id="ProtNLM"/>
    </source>
</evidence>
<dbReference type="GO" id="GO:0005524">
    <property type="term" value="F:ATP binding"/>
    <property type="evidence" value="ECO:0007669"/>
    <property type="project" value="UniProtKB-KW"/>
</dbReference>
<dbReference type="InterPro" id="IPR003439">
    <property type="entry name" value="ABC_transporter-like_ATP-bd"/>
</dbReference>
<evidence type="ECO:0000313" key="12">
    <source>
        <dbReference type="EMBL" id="CEN61041.1"/>
    </source>
</evidence>
<dbReference type="OrthoDB" id="66620at2759"/>
<dbReference type="SUPFAM" id="SSF52540">
    <property type="entry name" value="P-loop containing nucleoside triphosphate hydrolases"/>
    <property type="match status" value="2"/>
</dbReference>
<feature type="transmembrane region" description="Helical" evidence="9">
    <location>
        <begin position="526"/>
        <end position="544"/>
    </location>
</feature>
<dbReference type="PANTHER" id="PTHR48041:SF119">
    <property type="entry name" value="ROA1P"/>
    <property type="match status" value="1"/>
</dbReference>
<comment type="catalytic activity">
    <reaction evidence="1">
        <text>[protein]-peptidylproline (omega=180) = [protein]-peptidylproline (omega=0)</text>
        <dbReference type="Rhea" id="RHEA:16237"/>
        <dbReference type="Rhea" id="RHEA-COMP:10747"/>
        <dbReference type="Rhea" id="RHEA-COMP:10748"/>
        <dbReference type="ChEBI" id="CHEBI:83833"/>
        <dbReference type="ChEBI" id="CHEBI:83834"/>
        <dbReference type="EC" id="5.2.1.8"/>
    </reaction>
</comment>
<dbReference type="InterPro" id="IPR043926">
    <property type="entry name" value="ABCG_dom"/>
</dbReference>
<organism evidence="12 13">
    <name type="scientific">Aspergillus calidoustus</name>
    <dbReference type="NCBI Taxonomy" id="454130"/>
    <lineage>
        <taxon>Eukaryota</taxon>
        <taxon>Fungi</taxon>
        <taxon>Dikarya</taxon>
        <taxon>Ascomycota</taxon>
        <taxon>Pezizomycotina</taxon>
        <taxon>Eurotiomycetes</taxon>
        <taxon>Eurotiomycetidae</taxon>
        <taxon>Eurotiales</taxon>
        <taxon>Aspergillaceae</taxon>
        <taxon>Aspergillus</taxon>
        <taxon>Aspergillus subgen. Nidulantes</taxon>
    </lineage>
</organism>
<dbReference type="OMA" id="ACGYFVQ"/>
<feature type="domain" description="ABC transporter" evidence="11">
    <location>
        <begin position="50"/>
        <end position="290"/>
    </location>
</feature>
<evidence type="ECO:0000256" key="9">
    <source>
        <dbReference type="SAM" id="Phobius"/>
    </source>
</evidence>
<dbReference type="InterPro" id="IPR013525">
    <property type="entry name" value="ABC2_TM"/>
</dbReference>
<evidence type="ECO:0000256" key="5">
    <source>
        <dbReference type="ARBA" id="ARBA00022741"/>
    </source>
</evidence>
<dbReference type="InterPro" id="IPR003593">
    <property type="entry name" value="AAA+_ATPase"/>
</dbReference>
<accession>A0A0U5GRU2</accession>
<dbReference type="STRING" id="454130.A0A0U5GRU2"/>
<dbReference type="InterPro" id="IPR002130">
    <property type="entry name" value="Cyclophilin-type_PPIase_dom"/>
</dbReference>
<dbReference type="Pfam" id="PF19055">
    <property type="entry name" value="ABC2_membrane_7"/>
    <property type="match status" value="1"/>
</dbReference>
<evidence type="ECO:0000313" key="13">
    <source>
        <dbReference type="Proteomes" id="UP000054771"/>
    </source>
</evidence>
<keyword evidence="5" id="KW-0547">Nucleotide-binding</keyword>
<feature type="transmembrane region" description="Helical" evidence="9">
    <location>
        <begin position="413"/>
        <end position="432"/>
    </location>
</feature>
<dbReference type="PROSITE" id="PS50072">
    <property type="entry name" value="CSA_PPIASE_2"/>
    <property type="match status" value="1"/>
</dbReference>
<evidence type="ECO:0000256" key="8">
    <source>
        <dbReference type="ARBA" id="ARBA00023136"/>
    </source>
</evidence>
<evidence type="ECO:0000259" key="11">
    <source>
        <dbReference type="PROSITE" id="PS50893"/>
    </source>
</evidence>
<dbReference type="Pfam" id="PF00005">
    <property type="entry name" value="ABC_tran"/>
    <property type="match status" value="2"/>
</dbReference>
<gene>
    <name evidence="12" type="ORF">ASPCAL07709</name>
</gene>
<keyword evidence="13" id="KW-1185">Reference proteome</keyword>
<feature type="transmembrane region" description="Helical" evidence="9">
    <location>
        <begin position="1154"/>
        <end position="1178"/>
    </location>
</feature>
<evidence type="ECO:0000256" key="6">
    <source>
        <dbReference type="ARBA" id="ARBA00022840"/>
    </source>
</evidence>
<proteinExistence type="predicted"/>
<dbReference type="InterPro" id="IPR050352">
    <property type="entry name" value="ABCG_transporters"/>
</dbReference>
<feature type="transmembrane region" description="Helical" evidence="9">
    <location>
        <begin position="378"/>
        <end position="401"/>
    </location>
</feature>
<dbReference type="PANTHER" id="PTHR48041">
    <property type="entry name" value="ABC TRANSPORTER G FAMILY MEMBER 28"/>
    <property type="match status" value="1"/>
</dbReference>
<name>A0A0U5GRU2_ASPCI</name>
<evidence type="ECO:0000256" key="2">
    <source>
        <dbReference type="ARBA" id="ARBA00004141"/>
    </source>
</evidence>
<feature type="transmembrane region" description="Helical" evidence="9">
    <location>
        <begin position="556"/>
        <end position="573"/>
    </location>
</feature>
<keyword evidence="4 9" id="KW-0812">Transmembrane</keyword>
<evidence type="ECO:0000256" key="4">
    <source>
        <dbReference type="ARBA" id="ARBA00022692"/>
    </source>
</evidence>
<dbReference type="InterPro" id="IPR017871">
    <property type="entry name" value="ABC_transporter-like_CS"/>
</dbReference>
<dbReference type="GO" id="GO:0003755">
    <property type="term" value="F:peptidyl-prolyl cis-trans isomerase activity"/>
    <property type="evidence" value="ECO:0007669"/>
    <property type="project" value="UniProtKB-EC"/>
</dbReference>
<dbReference type="EMBL" id="CDMC01000006">
    <property type="protein sequence ID" value="CEN61041.1"/>
    <property type="molecule type" value="Genomic_DNA"/>
</dbReference>
<feature type="domain" description="ABC transporter" evidence="11">
    <location>
        <begin position="691"/>
        <end position="932"/>
    </location>
</feature>
<feature type="transmembrane region" description="Helical" evidence="9">
    <location>
        <begin position="1114"/>
        <end position="1147"/>
    </location>
</feature>
<dbReference type="PROSITE" id="PS00211">
    <property type="entry name" value="ABC_TRANSPORTER_1"/>
    <property type="match status" value="2"/>
</dbReference>
<evidence type="ECO:0000256" key="7">
    <source>
        <dbReference type="ARBA" id="ARBA00022989"/>
    </source>
</evidence>
<feature type="transmembrane region" description="Helical" evidence="9">
    <location>
        <begin position="461"/>
        <end position="481"/>
    </location>
</feature>
<dbReference type="InterPro" id="IPR027417">
    <property type="entry name" value="P-loop_NTPase"/>
</dbReference>
<dbReference type="Pfam" id="PF01061">
    <property type="entry name" value="ABC2_membrane"/>
    <property type="match status" value="2"/>
</dbReference>
<feature type="transmembrane region" description="Helical" evidence="9">
    <location>
        <begin position="1028"/>
        <end position="1048"/>
    </location>
</feature>
<feature type="domain" description="PPIase cyclophilin-type" evidence="10">
    <location>
        <begin position="1306"/>
        <end position="1351"/>
    </location>
</feature>
<evidence type="ECO:0000256" key="3">
    <source>
        <dbReference type="ARBA" id="ARBA00022448"/>
    </source>
</evidence>
<reference evidence="13" key="1">
    <citation type="journal article" date="2016" name="Genome Announc.">
        <title>Draft genome sequences of fungus Aspergillus calidoustus.</title>
        <authorList>
            <person name="Horn F."/>
            <person name="Linde J."/>
            <person name="Mattern D.J."/>
            <person name="Walther G."/>
            <person name="Guthke R."/>
            <person name="Scherlach K."/>
            <person name="Martin K."/>
            <person name="Brakhage A.A."/>
            <person name="Petzke L."/>
            <person name="Valiante V."/>
        </authorList>
    </citation>
    <scope>NUCLEOTIDE SEQUENCE [LARGE SCALE GENOMIC DNA]</scope>
    <source>
        <strain evidence="13">SF006504</strain>
    </source>
</reference>
<dbReference type="InterPro" id="IPR029000">
    <property type="entry name" value="Cyclophilin-like_dom_sf"/>
</dbReference>
<dbReference type="Proteomes" id="UP000054771">
    <property type="component" value="Unassembled WGS sequence"/>
</dbReference>
<keyword evidence="6" id="KW-0067">ATP-binding</keyword>
<keyword evidence="7 9" id="KW-1133">Transmembrane helix</keyword>
<dbReference type="Gene3D" id="3.40.50.300">
    <property type="entry name" value="P-loop containing nucleotide triphosphate hydrolases"/>
    <property type="match status" value="2"/>
</dbReference>
<sequence length="1362" mass="148905">MSHNGLATAEEHTVPESPFGAVRPVGIEAKGVAVHVNDSPAAWKRWSYSLRGEAHRMKRHCYQTCILEGVDLSIPGGTLTAIIGASGSGKTTLLNALAGRTCATSLVPSGSISFPGSATPGRTSAYVTQEDVHTPTLTVRETLRYAAALRLPVSTSKRQRHTIVESLIASLDLAKCADTCIGDGSQGSGCSGGERRRLSVAIQMLSHPAVLFCDEPTTGLDATTAVHLMQMMKMLVSQGVTVVASLHSPRSEIWHLLDRVILMADGSVLYDGPCQDSIHYFALQGHHLQTFANPAEFLIDLAAVDRLSKEVEDLSRARVTVLKASWVNRREKQDGSTSVTLCPSRASQGMVPRRPLGFWRQLSVLVARSSRSTMRDPLGPLGALISAVFLALANGWIFFQLDGSLAGIRSRLGSLYIVIALNGYLSLLTEIYSMSLDLNVFHRERDDGVVSPLPYLLSRRLLHLFFVDIPAPLLFSIIYYFMVGYRKEMGQILIFAVLSVVTQLTATSSAMICVCLMRSFAAASTVGNLLFTLQSFAAGYLIQVSQMPVYVRWLRWVTYSFYLFGAFCTNEFMGRGQEEYGELYDCPVSGSGDSIQEQCEQYTGAFVMKSLGFPRDWISRPVLAALGFIFVSLIASAVLLHVRRPGGKPSKPSTHPGSIDVVAEIPESQVPASLKHPQRVDIHLETYSVKLCVRRVGRPVNRTTLLHSLTVKFLSGKLNVVMGPSGSGKSTLLSSMSGRLRRSFTSHFETSGSIRYNGVIPLNRAGQPASSYMSQFDDSLSPMLTVRETFQFAARLRLPRRVTDAKAEGRCKSAMQKTGLESCADSLVGSISGGQRRRLSIGLQLLTDSPILFLDEPTSGLDGFTALAIVALLHALATEGRTVVLTIHQPRSDMLRYFSTITLLTHGGNLVYSGSGHEILGYFGSLGHHCPEQTSATDYLLDLITVDTRRNELRESTQLRVENLIHSWREGITAATASESFTSPTEIQHRSSDPTMFPPALKPNFLVALRIYIKRSVLMFRRYPDWTVCRLVQVVGAALLMVLFYAPLQTDYAAIQTRLGFIQQFSNLLFAGLLQCVAIFPTQRDLFSNEVFDNCASVTAFLLHYTILELPFEIITATVFGALTSLAAGLGRTFPMFLTCIASALCLTSCGESMGIIFCTLFATHTGFALSLCSVLLATSLHLGGIMNAEMTAPALQAISYLSPFKYAVGTLAPHAFGDSDHGHQISFTCSNGDSCPLTTGAQVLALYRLDKNADVELGGLVLCTLVYRLVAYMTLKLALDRPDLRQMVVMEPLWKLFPCRTTGCDDVVPKIARNFRELAMSQPGYGYAGSTFHRIDPGFMLQDGDFTRGDVSHLACLRNYV</sequence>
<feature type="transmembrane region" description="Helical" evidence="9">
    <location>
        <begin position="622"/>
        <end position="642"/>
    </location>
</feature>
<dbReference type="GO" id="GO:0016887">
    <property type="term" value="F:ATP hydrolysis activity"/>
    <property type="evidence" value="ECO:0007669"/>
    <property type="project" value="InterPro"/>
</dbReference>
<dbReference type="Gene3D" id="2.40.100.10">
    <property type="entry name" value="Cyclophilin-like"/>
    <property type="match status" value="1"/>
</dbReference>
<dbReference type="SMART" id="SM00382">
    <property type="entry name" value="AAA"/>
    <property type="match status" value="2"/>
</dbReference>
<keyword evidence="8 9" id="KW-0472">Membrane</keyword>
<dbReference type="SUPFAM" id="SSF50891">
    <property type="entry name" value="Cyclophilin-like"/>
    <property type="match status" value="1"/>
</dbReference>
<dbReference type="PROSITE" id="PS50893">
    <property type="entry name" value="ABC_TRANSPORTER_2"/>
    <property type="match status" value="2"/>
</dbReference>
<keyword evidence="3" id="KW-0813">Transport</keyword>
<dbReference type="Pfam" id="PF00160">
    <property type="entry name" value="Pro_isomerase"/>
    <property type="match status" value="1"/>
</dbReference>
<feature type="transmembrane region" description="Helical" evidence="9">
    <location>
        <begin position="493"/>
        <end position="520"/>
    </location>
</feature>
<evidence type="ECO:0000259" key="10">
    <source>
        <dbReference type="PROSITE" id="PS50072"/>
    </source>
</evidence>
<dbReference type="GO" id="GO:0140359">
    <property type="term" value="F:ABC-type transporter activity"/>
    <property type="evidence" value="ECO:0007669"/>
    <property type="project" value="InterPro"/>
</dbReference>
<feature type="transmembrane region" description="Helical" evidence="9">
    <location>
        <begin position="1060"/>
        <end position="1079"/>
    </location>
</feature>
<protein>
    <recommendedName>
        <fullName evidence="14">ABC transporter</fullName>
    </recommendedName>
</protein>
<evidence type="ECO:0000256" key="1">
    <source>
        <dbReference type="ARBA" id="ARBA00000971"/>
    </source>
</evidence>
<comment type="subcellular location">
    <subcellularLocation>
        <location evidence="2">Membrane</location>
        <topology evidence="2">Multi-pass membrane protein</topology>
    </subcellularLocation>
</comment>